<name>A0A2P4Y7A5_9STRA</name>
<accession>A0A2P4Y7A5</accession>
<protein>
    <submittedName>
        <fullName evidence="1">Transposable element</fullName>
    </submittedName>
</protein>
<gene>
    <name evidence="1" type="ORF">PHPALM_9445</name>
</gene>
<comment type="caution">
    <text evidence="1">The sequence shown here is derived from an EMBL/GenBank/DDBJ whole genome shotgun (WGS) entry which is preliminary data.</text>
</comment>
<sequence length="136" mass="15077">MRPRAYCDANWGGDKQSRRSTSVVLAMLGGGVVVYKCKRKNFSRVIFCRGRMHVTGVDNTSNKMGMATDQATTINLDNKSAISIATNQGYTPKAKISDLRAHFVHDHVEQGNIKLHQNNIRLHQCTSCAITNLRAS</sequence>
<dbReference type="CDD" id="cd09272">
    <property type="entry name" value="RNase_HI_RT_Ty1"/>
    <property type="match status" value="1"/>
</dbReference>
<evidence type="ECO:0000313" key="2">
    <source>
        <dbReference type="Proteomes" id="UP000237271"/>
    </source>
</evidence>
<dbReference type="AlphaFoldDB" id="A0A2P4Y7A5"/>
<evidence type="ECO:0000313" key="1">
    <source>
        <dbReference type="EMBL" id="POM73691.1"/>
    </source>
</evidence>
<keyword evidence="2" id="KW-1185">Reference proteome</keyword>
<organism evidence="1 2">
    <name type="scientific">Phytophthora palmivora</name>
    <dbReference type="NCBI Taxonomy" id="4796"/>
    <lineage>
        <taxon>Eukaryota</taxon>
        <taxon>Sar</taxon>
        <taxon>Stramenopiles</taxon>
        <taxon>Oomycota</taxon>
        <taxon>Peronosporomycetes</taxon>
        <taxon>Peronosporales</taxon>
        <taxon>Peronosporaceae</taxon>
        <taxon>Phytophthora</taxon>
    </lineage>
</organism>
<proteinExistence type="predicted"/>
<dbReference type="Proteomes" id="UP000237271">
    <property type="component" value="Unassembled WGS sequence"/>
</dbReference>
<reference evidence="1 2" key="1">
    <citation type="journal article" date="2017" name="Genome Biol. Evol.">
        <title>Phytophthora megakarya and P. palmivora, closely related causal agents of cacao black pod rot, underwent increases in genome sizes and gene numbers by different mechanisms.</title>
        <authorList>
            <person name="Ali S.S."/>
            <person name="Shao J."/>
            <person name="Lary D.J."/>
            <person name="Kronmiller B."/>
            <person name="Shen D."/>
            <person name="Strem M.D."/>
            <person name="Amoako-Attah I."/>
            <person name="Akrofi A.Y."/>
            <person name="Begoude B.A."/>
            <person name="Ten Hoopen G.M."/>
            <person name="Coulibaly K."/>
            <person name="Kebe B.I."/>
            <person name="Melnick R.L."/>
            <person name="Guiltinan M.J."/>
            <person name="Tyler B.M."/>
            <person name="Meinhardt L.W."/>
            <person name="Bailey B.A."/>
        </authorList>
    </citation>
    <scope>NUCLEOTIDE SEQUENCE [LARGE SCALE GENOMIC DNA]</scope>
    <source>
        <strain evidence="2">sbr112.9</strain>
    </source>
</reference>
<dbReference type="EMBL" id="NCKW01005041">
    <property type="protein sequence ID" value="POM73691.1"/>
    <property type="molecule type" value="Genomic_DNA"/>
</dbReference>